<dbReference type="PANTHER" id="PTHR35344:SF4">
    <property type="entry name" value="GAS VESICLE PROTEIN A1"/>
    <property type="match status" value="1"/>
</dbReference>
<name>L9V9F2_NATMM</name>
<sequence>MRPLVGGDRLAVATEVVLRNRSESRLAMAQPQRRPDSSSLAEVLDRVLDKGVVIDIWARVSVVGIELLTVEARVVVASVDTFLHYAEEIAKIEQATAEGDLEDLEELEVEPRPESSPKSATE</sequence>
<dbReference type="Proteomes" id="UP000011543">
    <property type="component" value="Unassembled WGS sequence"/>
</dbReference>
<dbReference type="PATRIC" id="fig|547559.17.peg.396"/>
<dbReference type="AlphaFoldDB" id="L9V9F2"/>
<dbReference type="Pfam" id="PF00741">
    <property type="entry name" value="Gas_vesicle"/>
    <property type="match status" value="1"/>
</dbReference>
<accession>L9V9F2</accession>
<feature type="compositionally biased region" description="Acidic residues" evidence="6">
    <location>
        <begin position="99"/>
        <end position="108"/>
    </location>
</feature>
<dbReference type="PANTHER" id="PTHR35344">
    <property type="entry name" value="GAS VESICLE STRUCTURAL PROTEIN 2-RELATED"/>
    <property type="match status" value="1"/>
</dbReference>
<comment type="similarity">
    <text evidence="3 4 5">Belongs to the gas vesicle GvpA family.</text>
</comment>
<dbReference type="GO" id="GO:0005198">
    <property type="term" value="F:structural molecule activity"/>
    <property type="evidence" value="ECO:0007669"/>
    <property type="project" value="InterPro"/>
</dbReference>
<gene>
    <name evidence="4" type="primary">gvpA</name>
    <name evidence="7" type="ORF">C500_02100</name>
</gene>
<dbReference type="GO" id="GO:0033172">
    <property type="term" value="C:gas vesicle shell"/>
    <property type="evidence" value="ECO:0007669"/>
    <property type="project" value="UniProtKB-UniRule"/>
</dbReference>
<comment type="caution">
    <text evidence="7">The sequence shown here is derived from an EMBL/GenBank/DDBJ whole genome shotgun (WGS) entry which is preliminary data.</text>
</comment>
<dbReference type="GO" id="GO:0012506">
    <property type="term" value="C:vesicle membrane"/>
    <property type="evidence" value="ECO:0007669"/>
    <property type="project" value="InterPro"/>
</dbReference>
<evidence type="ECO:0000313" key="8">
    <source>
        <dbReference type="Proteomes" id="UP000011543"/>
    </source>
</evidence>
<reference evidence="7 8" key="1">
    <citation type="journal article" date="2014" name="PLoS Genet.">
        <title>Phylogenetically driven sequencing of extremely halophilic archaea reveals strategies for static and dynamic osmo-response.</title>
        <authorList>
            <person name="Becker E.A."/>
            <person name="Seitzer P.M."/>
            <person name="Tritt A."/>
            <person name="Larsen D."/>
            <person name="Krusor M."/>
            <person name="Yao A.I."/>
            <person name="Wu D."/>
            <person name="Madern D."/>
            <person name="Eisen J.A."/>
            <person name="Darling A.E."/>
            <person name="Facciotti M.T."/>
        </authorList>
    </citation>
    <scope>NUCLEOTIDE SEQUENCE [LARGE SCALE GENOMIC DNA]</scope>
    <source>
        <strain evidence="8">ATCC 43099 / DSM 3394 / CCM 3739 / CIP 104546 / IAM 13178 / JCM 8861 / NBRC 102185 / NCIMB 2190 / MS3</strain>
    </source>
</reference>
<dbReference type="InterPro" id="IPR050530">
    <property type="entry name" value="GvpA"/>
</dbReference>
<evidence type="ECO:0000256" key="1">
    <source>
        <dbReference type="ARBA" id="ARBA00022987"/>
    </source>
</evidence>
<organism evidence="7 8">
    <name type="scientific">Natrialba magadii (strain ATCC 43099 / DSM 3394 / CCM 3739 / CIP 104546 / IAM 13178 / JCM 8861 / NBRC 102185 / NCIMB 2190 / MS3)</name>
    <name type="common">Natronobacterium magadii</name>
    <dbReference type="NCBI Taxonomy" id="547559"/>
    <lineage>
        <taxon>Archaea</taxon>
        <taxon>Methanobacteriati</taxon>
        <taxon>Methanobacteriota</taxon>
        <taxon>Stenosarchaea group</taxon>
        <taxon>Halobacteria</taxon>
        <taxon>Halobacteriales</taxon>
        <taxon>Natrialbaceae</taxon>
        <taxon>Natrialba</taxon>
    </lineage>
</organism>
<dbReference type="HAMAP" id="MF_00576">
    <property type="entry name" value="Gas_vesicle_A"/>
    <property type="match status" value="1"/>
</dbReference>
<evidence type="ECO:0000256" key="4">
    <source>
        <dbReference type="HAMAP-Rule" id="MF_00576"/>
    </source>
</evidence>
<proteinExistence type="inferred from homology"/>
<evidence type="ECO:0000256" key="6">
    <source>
        <dbReference type="SAM" id="MobiDB-lite"/>
    </source>
</evidence>
<evidence type="ECO:0000256" key="2">
    <source>
        <dbReference type="ARBA" id="ARBA00035629"/>
    </source>
</evidence>
<feature type="compositionally biased region" description="Basic and acidic residues" evidence="6">
    <location>
        <begin position="109"/>
        <end position="122"/>
    </location>
</feature>
<evidence type="ECO:0000256" key="3">
    <source>
        <dbReference type="ARBA" id="ARBA00035646"/>
    </source>
</evidence>
<dbReference type="PROSITE" id="PS00669">
    <property type="entry name" value="GAS_VESICLE_A_2"/>
    <property type="match status" value="1"/>
</dbReference>
<evidence type="ECO:0000256" key="5">
    <source>
        <dbReference type="RuleBase" id="RU000632"/>
    </source>
</evidence>
<dbReference type="InterPro" id="IPR047870">
    <property type="entry name" value="Gas_vesicle_GvpA"/>
</dbReference>
<dbReference type="PROSITE" id="PS00234">
    <property type="entry name" value="GAS_VESICLE_A_1"/>
    <property type="match status" value="1"/>
</dbReference>
<keyword evidence="1 4" id="KW-0304">Gas vesicle</keyword>
<dbReference type="EMBL" id="AOHS01000009">
    <property type="protein sequence ID" value="ELY33586.1"/>
    <property type="molecule type" value="Genomic_DNA"/>
</dbReference>
<comment type="subunit">
    <text evidence="4 5">The gas vesicle shell is 2 nm thick and consists of a single layer of this protein. It forms helical ribs nearly perpendicular to the long axis of the vesicle.</text>
</comment>
<evidence type="ECO:0000313" key="7">
    <source>
        <dbReference type="EMBL" id="ELY33586.1"/>
    </source>
</evidence>
<dbReference type="NCBIfam" id="NF046092">
    <property type="entry name" value="halo_gas_GvpA"/>
    <property type="match status" value="1"/>
</dbReference>
<comment type="function">
    <text evidence="4 5">Gas vesicles are hollow, gas filled proteinaceous nanostructures found in some microorganisms. During planktonic growth they allow positioning of the organism at a favorable depth for light or nutrient acquisition. GvpA forms the protein shell.</text>
</comment>
<dbReference type="NCBIfam" id="NF006874">
    <property type="entry name" value="PRK09371.1"/>
    <property type="match status" value="1"/>
</dbReference>
<dbReference type="InterPro" id="IPR018493">
    <property type="entry name" value="GvpA-like_CS"/>
</dbReference>
<dbReference type="InterPro" id="IPR000638">
    <property type="entry name" value="Gas-vesicle_GvpA-like"/>
</dbReference>
<feature type="region of interest" description="Disordered" evidence="6">
    <location>
        <begin position="96"/>
        <end position="122"/>
    </location>
</feature>
<comment type="subcellular location">
    <subcellularLocation>
        <location evidence="2 4 5">Gas vesicle shell</location>
    </subcellularLocation>
</comment>
<protein>
    <recommendedName>
        <fullName evidence="4">Gas vesicle protein A</fullName>
        <shortName evidence="4">GVP</shortName>
    </recommendedName>
</protein>